<evidence type="ECO:0000313" key="3">
    <source>
        <dbReference type="Proteomes" id="UP000782610"/>
    </source>
</evidence>
<accession>A0A933L3X3</accession>
<name>A0A933L3X3_9HYPH</name>
<organism evidence="2 3">
    <name type="scientific">Devosia nanyangense</name>
    <dbReference type="NCBI Taxonomy" id="1228055"/>
    <lineage>
        <taxon>Bacteria</taxon>
        <taxon>Pseudomonadati</taxon>
        <taxon>Pseudomonadota</taxon>
        <taxon>Alphaproteobacteria</taxon>
        <taxon>Hyphomicrobiales</taxon>
        <taxon>Devosiaceae</taxon>
        <taxon>Devosia</taxon>
    </lineage>
</organism>
<feature type="region of interest" description="Disordered" evidence="1">
    <location>
        <begin position="37"/>
        <end position="65"/>
    </location>
</feature>
<evidence type="ECO:0000313" key="2">
    <source>
        <dbReference type="EMBL" id="MBI4923744.1"/>
    </source>
</evidence>
<evidence type="ECO:0000256" key="1">
    <source>
        <dbReference type="SAM" id="MobiDB-lite"/>
    </source>
</evidence>
<comment type="caution">
    <text evidence="2">The sequence shown here is derived from an EMBL/GenBank/DDBJ whole genome shotgun (WGS) entry which is preliminary data.</text>
</comment>
<sequence length="65" mass="6926">MDADAAIRRLAFVEARSTSAEALVAIARHRAELTAVTEPGAASEAAKADNFAERARSQRKLDKTA</sequence>
<protein>
    <submittedName>
        <fullName evidence="2">Uncharacterized protein</fullName>
    </submittedName>
</protein>
<feature type="compositionally biased region" description="Basic and acidic residues" evidence="1">
    <location>
        <begin position="46"/>
        <end position="65"/>
    </location>
</feature>
<gene>
    <name evidence="2" type="ORF">HY834_18555</name>
</gene>
<dbReference type="Proteomes" id="UP000782610">
    <property type="component" value="Unassembled WGS sequence"/>
</dbReference>
<proteinExistence type="predicted"/>
<reference evidence="2" key="1">
    <citation type="submission" date="2020-07" db="EMBL/GenBank/DDBJ databases">
        <title>Huge and variable diversity of episymbiotic CPR bacteria and DPANN archaea in groundwater ecosystems.</title>
        <authorList>
            <person name="He C.Y."/>
            <person name="Keren R."/>
            <person name="Whittaker M."/>
            <person name="Farag I.F."/>
            <person name="Doudna J."/>
            <person name="Cate J.H.D."/>
            <person name="Banfield J.F."/>
        </authorList>
    </citation>
    <scope>NUCLEOTIDE SEQUENCE</scope>
    <source>
        <strain evidence="2">NC_groundwater_1586_Pr3_B-0.1um_66_15</strain>
    </source>
</reference>
<dbReference type="AlphaFoldDB" id="A0A933L3X3"/>
<dbReference type="EMBL" id="JACRAF010000061">
    <property type="protein sequence ID" value="MBI4923744.1"/>
    <property type="molecule type" value="Genomic_DNA"/>
</dbReference>